<protein>
    <recommendedName>
        <fullName evidence="11">MFS-type transporter SLC18B1</fullName>
    </recommendedName>
</protein>
<dbReference type="EMBL" id="ABJB010755995">
    <property type="status" value="NOT_ANNOTATED_CDS"/>
    <property type="molecule type" value="Genomic_DNA"/>
</dbReference>
<dbReference type="KEGG" id="isc:8025858"/>
<feature type="transmembrane region" description="Helical" evidence="7">
    <location>
        <begin position="139"/>
        <end position="160"/>
    </location>
</feature>
<evidence type="ECO:0000256" key="5">
    <source>
        <dbReference type="ARBA" id="ARBA00023136"/>
    </source>
</evidence>
<accession>B7P7T1</accession>
<dbReference type="InterPro" id="IPR036259">
    <property type="entry name" value="MFS_trans_sf"/>
</dbReference>
<feature type="transmembrane region" description="Helical" evidence="7">
    <location>
        <begin position="452"/>
        <end position="472"/>
    </location>
</feature>
<evidence type="ECO:0000313" key="8">
    <source>
        <dbReference type="EMBL" id="EEC02653.1"/>
    </source>
</evidence>
<feature type="transmembrane region" description="Helical" evidence="7">
    <location>
        <begin position="279"/>
        <end position="299"/>
    </location>
</feature>
<feature type="region of interest" description="Disordered" evidence="6">
    <location>
        <begin position="24"/>
        <end position="60"/>
    </location>
</feature>
<feature type="transmembrane region" description="Helical" evidence="7">
    <location>
        <begin position="348"/>
        <end position="365"/>
    </location>
</feature>
<feature type="transmembrane region" description="Helical" evidence="7">
    <location>
        <begin position="109"/>
        <end position="127"/>
    </location>
</feature>
<dbReference type="EnsemblMetazoa" id="ISCW017160-RA">
    <property type="protein sequence ID" value="ISCW017160-PA"/>
    <property type="gene ID" value="ISCW017160"/>
</dbReference>
<dbReference type="Proteomes" id="UP000001555">
    <property type="component" value="Unassembled WGS sequence"/>
</dbReference>
<evidence type="ECO:0000256" key="2">
    <source>
        <dbReference type="ARBA" id="ARBA00022448"/>
    </source>
</evidence>
<feature type="transmembrane region" description="Helical" evidence="7">
    <location>
        <begin position="420"/>
        <end position="440"/>
    </location>
</feature>
<feature type="transmembrane region" description="Helical" evidence="7">
    <location>
        <begin position="377"/>
        <end position="399"/>
    </location>
</feature>
<evidence type="ECO:0000313" key="10">
    <source>
        <dbReference type="Proteomes" id="UP000001555"/>
    </source>
</evidence>
<keyword evidence="2" id="KW-0813">Transport</keyword>
<dbReference type="GO" id="GO:0016020">
    <property type="term" value="C:membrane"/>
    <property type="evidence" value="ECO:0007669"/>
    <property type="project" value="UniProtKB-SubCell"/>
</dbReference>
<keyword evidence="10" id="KW-1185">Reference proteome</keyword>
<name>B7P7T1_IXOSC</name>
<dbReference type="VEuPathDB" id="VectorBase:ISCP_022284"/>
<dbReference type="Pfam" id="PF07690">
    <property type="entry name" value="MFS_1"/>
    <property type="match status" value="1"/>
</dbReference>
<dbReference type="PANTHER" id="PTHR23506:SF26">
    <property type="entry name" value="MFS-TYPE TRANSPORTER SLC18B1"/>
    <property type="match status" value="1"/>
</dbReference>
<keyword evidence="5 7" id="KW-0472">Membrane</keyword>
<dbReference type="InterPro" id="IPR050930">
    <property type="entry name" value="MFS_Vesicular_Transporter"/>
</dbReference>
<dbReference type="OrthoDB" id="446368at2759"/>
<evidence type="ECO:0000313" key="9">
    <source>
        <dbReference type="EnsemblMetazoa" id="ISCW017160-PA"/>
    </source>
</evidence>
<dbReference type="STRING" id="6945.B7P7T1"/>
<evidence type="ECO:0000256" key="6">
    <source>
        <dbReference type="SAM" id="MobiDB-lite"/>
    </source>
</evidence>
<sequence length="489" mass="53539">MDDSLARNDPPEKNNSYANAAFEHVEGDSKINGSSGLTESNRQTRKSVGKLERREQSSDESESSWTKLRRNAWLLPLVYSEFWISATFSLITAFFPILASSKHVDAWKYGFVFSAYKVAMLIGSLVAERIVAYKSPSYCYILGQGGFVLFAFIFGGLYWIPDGQILLGLALLFALLGGFTNTLYLVSMFAVVTSKFETHSGLIIASLEILFGSGTMAGSAIGGRLIDLWAYPLPFFVLGGITFLSLPFIVINASKLNQSEGQSTNTEVPDVVGARNWALLLDPVFLAHMVTLMMSWIILGFNEPTLEPSLAELGYNSTTVGNIFTVQFLCYAMGGVIAGTFCHYELGAYYAVIGHVFAIVGYILVGPAPFIDIERSYAIINISQVFIGLGMAAQFVCGYCQALSHVLSRGYPDNINTHSFVSSTVFTFLVFGAMVTAPLAGYLSETLGYRNATMTILGLLTAWLPVMITLWIRSICISRKSGELQKLLH</sequence>
<dbReference type="VEuPathDB" id="VectorBase:ISCW017160"/>
<evidence type="ECO:0008006" key="11">
    <source>
        <dbReference type="Google" id="ProtNLM"/>
    </source>
</evidence>
<dbReference type="PaxDb" id="6945-B7P7T1"/>
<proteinExistence type="predicted"/>
<reference evidence="8 10" key="1">
    <citation type="submission" date="2008-03" db="EMBL/GenBank/DDBJ databases">
        <title>Annotation of Ixodes scapularis.</title>
        <authorList>
            <consortium name="Ixodes scapularis Genome Project Consortium"/>
            <person name="Caler E."/>
            <person name="Hannick L.I."/>
            <person name="Bidwell S."/>
            <person name="Joardar V."/>
            <person name="Thiagarajan M."/>
            <person name="Amedeo P."/>
            <person name="Galinsky K.J."/>
            <person name="Schobel S."/>
            <person name="Inman J."/>
            <person name="Hostetler J."/>
            <person name="Miller J."/>
            <person name="Hammond M."/>
            <person name="Megy K."/>
            <person name="Lawson D."/>
            <person name="Kodira C."/>
            <person name="Sutton G."/>
            <person name="Meyer J."/>
            <person name="Hill C.A."/>
            <person name="Birren B."/>
            <person name="Nene V."/>
            <person name="Collins F."/>
            <person name="Alarcon-Chaidez F."/>
            <person name="Wikel S."/>
            <person name="Strausberg R."/>
        </authorList>
    </citation>
    <scope>NUCLEOTIDE SEQUENCE [LARGE SCALE GENOMIC DNA]</scope>
    <source>
        <strain evidence="10">Wikel</strain>
        <strain evidence="8">Wikel colony</strain>
    </source>
</reference>
<dbReference type="Gene3D" id="1.20.1250.20">
    <property type="entry name" value="MFS general substrate transporter like domains"/>
    <property type="match status" value="2"/>
</dbReference>
<gene>
    <name evidence="9" type="primary">8025858</name>
    <name evidence="8" type="ORF">IscW_ISCW017160</name>
</gene>
<reference evidence="9" key="2">
    <citation type="submission" date="2020-05" db="UniProtKB">
        <authorList>
            <consortium name="EnsemblMetazoa"/>
        </authorList>
    </citation>
    <scope>IDENTIFICATION</scope>
    <source>
        <strain evidence="9">wikel</strain>
    </source>
</reference>
<dbReference type="GO" id="GO:0022857">
    <property type="term" value="F:transmembrane transporter activity"/>
    <property type="evidence" value="ECO:0000318"/>
    <property type="project" value="GO_Central"/>
</dbReference>
<evidence type="ECO:0000256" key="7">
    <source>
        <dbReference type="SAM" id="Phobius"/>
    </source>
</evidence>
<feature type="compositionally biased region" description="Polar residues" evidence="6">
    <location>
        <begin position="31"/>
        <end position="41"/>
    </location>
</feature>
<evidence type="ECO:0000256" key="3">
    <source>
        <dbReference type="ARBA" id="ARBA00022692"/>
    </source>
</evidence>
<evidence type="ECO:0000256" key="4">
    <source>
        <dbReference type="ARBA" id="ARBA00022989"/>
    </source>
</evidence>
<dbReference type="VEuPathDB" id="VectorBase:ISCI017160"/>
<dbReference type="EMBL" id="ABJB010865314">
    <property type="status" value="NOT_ANNOTATED_CDS"/>
    <property type="molecule type" value="Genomic_DNA"/>
</dbReference>
<dbReference type="InterPro" id="IPR011701">
    <property type="entry name" value="MFS"/>
</dbReference>
<feature type="transmembrane region" description="Helical" evidence="7">
    <location>
        <begin position="202"/>
        <end position="222"/>
    </location>
</feature>
<feature type="transmembrane region" description="Helical" evidence="7">
    <location>
        <begin position="319"/>
        <end position="341"/>
    </location>
</feature>
<keyword evidence="4 7" id="KW-1133">Transmembrane helix</keyword>
<dbReference type="PANTHER" id="PTHR23506">
    <property type="entry name" value="GH10249P"/>
    <property type="match status" value="1"/>
</dbReference>
<feature type="transmembrane region" description="Helical" evidence="7">
    <location>
        <begin position="228"/>
        <end position="251"/>
    </location>
</feature>
<dbReference type="InParanoid" id="B7P7T1"/>
<dbReference type="EMBL" id="DS653199">
    <property type="protein sequence ID" value="EEC02653.1"/>
    <property type="molecule type" value="Genomic_DNA"/>
</dbReference>
<dbReference type="SUPFAM" id="SSF103473">
    <property type="entry name" value="MFS general substrate transporter"/>
    <property type="match status" value="1"/>
</dbReference>
<evidence type="ECO:0000256" key="1">
    <source>
        <dbReference type="ARBA" id="ARBA00004141"/>
    </source>
</evidence>
<dbReference type="HOGENOM" id="CLU_043722_0_0_1"/>
<feature type="transmembrane region" description="Helical" evidence="7">
    <location>
        <begin position="166"/>
        <end position="190"/>
    </location>
</feature>
<keyword evidence="3 7" id="KW-0812">Transmembrane</keyword>
<comment type="subcellular location">
    <subcellularLocation>
        <location evidence="1">Membrane</location>
        <topology evidence="1">Multi-pass membrane protein</topology>
    </subcellularLocation>
</comment>
<feature type="transmembrane region" description="Helical" evidence="7">
    <location>
        <begin position="73"/>
        <end position="97"/>
    </location>
</feature>
<organism>
    <name type="scientific">Ixodes scapularis</name>
    <name type="common">Black-legged tick</name>
    <name type="synonym">Deer tick</name>
    <dbReference type="NCBI Taxonomy" id="6945"/>
    <lineage>
        <taxon>Eukaryota</taxon>
        <taxon>Metazoa</taxon>
        <taxon>Ecdysozoa</taxon>
        <taxon>Arthropoda</taxon>
        <taxon>Chelicerata</taxon>
        <taxon>Arachnida</taxon>
        <taxon>Acari</taxon>
        <taxon>Parasitiformes</taxon>
        <taxon>Ixodida</taxon>
        <taxon>Ixodoidea</taxon>
        <taxon>Ixodidae</taxon>
        <taxon>Ixodinae</taxon>
        <taxon>Ixodes</taxon>
    </lineage>
</organism>
<dbReference type="AlphaFoldDB" id="B7P7T1"/>